<dbReference type="UniPathway" id="UPA00148"/>
<sequence length="280" mass="32645">MFILLISLLIDITIGEFPTFIHPVVYMGFIGKIFEKSKHARFLLGMFALLLEILFWFFLCKTLLSISKWFEIYFLTSTFSIKSLYSHVKRCYEDDVEKLRRNVSYIVSRDVSKLSKDKLYSAALESLSENISDGIVGPLFYYLIFGIYGALIYRVVNTYDALFGYRNERYEWFGKFPARFDDVLNFIPARITALLIALFNFKDAFSYLKKYRRLKINSMYPMSAFAGVLNLGFEKVGVYKLEGKCVEKEDILKGLSLYTKVVFVWIAIVLFTVVLKTKIF</sequence>
<dbReference type="GO" id="GO:0048472">
    <property type="term" value="F:threonine-phosphate decarboxylase activity"/>
    <property type="evidence" value="ECO:0007669"/>
    <property type="project" value="InterPro"/>
</dbReference>
<evidence type="ECO:0000256" key="3">
    <source>
        <dbReference type="ARBA" id="ARBA00006263"/>
    </source>
</evidence>
<keyword evidence="6 9" id="KW-0812">Transmembrane</keyword>
<dbReference type="GO" id="GO:0016874">
    <property type="term" value="F:ligase activity"/>
    <property type="evidence" value="ECO:0007669"/>
    <property type="project" value="UniProtKB-KW"/>
</dbReference>
<evidence type="ECO:0000256" key="8">
    <source>
        <dbReference type="ARBA" id="ARBA00023136"/>
    </source>
</evidence>
<keyword evidence="5 9" id="KW-0169">Cobalamin biosynthesis</keyword>
<dbReference type="EMBL" id="JACHEX010000006">
    <property type="protein sequence ID" value="MBB6063359.1"/>
    <property type="molecule type" value="Genomic_DNA"/>
</dbReference>
<keyword evidence="11" id="KW-1185">Reference proteome</keyword>
<dbReference type="Proteomes" id="UP000555828">
    <property type="component" value="Unassembled WGS sequence"/>
</dbReference>
<dbReference type="Pfam" id="PF03186">
    <property type="entry name" value="CobD_Cbib"/>
    <property type="match status" value="1"/>
</dbReference>
<dbReference type="GO" id="GO:0009236">
    <property type="term" value="P:cobalamin biosynthetic process"/>
    <property type="evidence" value="ECO:0007669"/>
    <property type="project" value="UniProtKB-UniRule"/>
</dbReference>
<evidence type="ECO:0000313" key="10">
    <source>
        <dbReference type="EMBL" id="MBB6063359.1"/>
    </source>
</evidence>
<evidence type="ECO:0000256" key="6">
    <source>
        <dbReference type="ARBA" id="ARBA00022692"/>
    </source>
</evidence>
<dbReference type="NCBIfam" id="TIGR00380">
    <property type="entry name" value="cobal_cbiB"/>
    <property type="match status" value="1"/>
</dbReference>
<comment type="caution">
    <text evidence="10">The sequence shown here is derived from an EMBL/GenBank/DDBJ whole genome shotgun (WGS) entry which is preliminary data.</text>
</comment>
<comment type="subcellular location">
    <subcellularLocation>
        <location evidence="1 9">Cell membrane</location>
        <topology evidence="1 9">Multi-pass membrane protein</topology>
    </subcellularLocation>
</comment>
<keyword evidence="7 9" id="KW-1133">Transmembrane helix</keyword>
<dbReference type="GO" id="GO:0015420">
    <property type="term" value="F:ABC-type vitamin B12 transporter activity"/>
    <property type="evidence" value="ECO:0007669"/>
    <property type="project" value="UniProtKB-UniRule"/>
</dbReference>
<comment type="caution">
    <text evidence="9">Lacks conserved residue(s) required for the propagation of feature annotation.</text>
</comment>
<dbReference type="HAMAP" id="MF_00024">
    <property type="entry name" value="CobD_CbiB"/>
    <property type="match status" value="1"/>
</dbReference>
<keyword evidence="4 9" id="KW-1003">Cell membrane</keyword>
<keyword evidence="10" id="KW-0436">Ligase</keyword>
<evidence type="ECO:0000256" key="1">
    <source>
        <dbReference type="ARBA" id="ARBA00004651"/>
    </source>
</evidence>
<feature type="transmembrane region" description="Helical" evidence="9">
    <location>
        <begin position="139"/>
        <end position="156"/>
    </location>
</feature>
<reference evidence="10 11" key="1">
    <citation type="submission" date="2020-08" db="EMBL/GenBank/DDBJ databases">
        <title>Genomic Encyclopedia of Type Strains, Phase IV (KMG-IV): sequencing the most valuable type-strain genomes for metagenomic binning, comparative biology and taxonomic classification.</title>
        <authorList>
            <person name="Goeker M."/>
        </authorList>
    </citation>
    <scope>NUCLEOTIDE SEQUENCE [LARGE SCALE GENOMIC DNA]</scope>
    <source>
        <strain evidence="10 11">DSM 13481</strain>
    </source>
</reference>
<dbReference type="RefSeq" id="WP_184619940.1">
    <property type="nucleotide sequence ID" value="NZ_JACHEX010000006.1"/>
</dbReference>
<dbReference type="PANTHER" id="PTHR34308">
    <property type="entry name" value="COBALAMIN BIOSYNTHESIS PROTEIN CBIB"/>
    <property type="match status" value="1"/>
</dbReference>
<dbReference type="AlphaFoldDB" id="A0A841GTP5"/>
<proteinExistence type="inferred from homology"/>
<accession>A0A841GTP5</accession>
<feature type="transmembrane region" description="Helical" evidence="9">
    <location>
        <begin position="39"/>
        <end position="59"/>
    </location>
</feature>
<keyword evidence="8 9" id="KW-0472">Membrane</keyword>
<evidence type="ECO:0000256" key="5">
    <source>
        <dbReference type="ARBA" id="ARBA00022573"/>
    </source>
</evidence>
<comment type="pathway">
    <text evidence="2 9">Cofactor biosynthesis; adenosylcobalamin biosynthesis.</text>
</comment>
<organism evidence="10 11">
    <name type="scientific">Thermosipho japonicus</name>
    <dbReference type="NCBI Taxonomy" id="90323"/>
    <lineage>
        <taxon>Bacteria</taxon>
        <taxon>Thermotogati</taxon>
        <taxon>Thermotogota</taxon>
        <taxon>Thermotogae</taxon>
        <taxon>Thermotogales</taxon>
        <taxon>Fervidobacteriaceae</taxon>
        <taxon>Thermosipho</taxon>
    </lineage>
</organism>
<feature type="transmembrane region" description="Helical" evidence="9">
    <location>
        <begin position="183"/>
        <end position="202"/>
    </location>
</feature>
<protein>
    <recommendedName>
        <fullName evidence="9">Cobalamin biosynthesis protein CobD</fullName>
    </recommendedName>
</protein>
<dbReference type="PANTHER" id="PTHR34308:SF1">
    <property type="entry name" value="COBALAMIN BIOSYNTHESIS PROTEIN CBIB"/>
    <property type="match status" value="1"/>
</dbReference>
<evidence type="ECO:0000256" key="2">
    <source>
        <dbReference type="ARBA" id="ARBA00004953"/>
    </source>
</evidence>
<name>A0A841GTP5_9BACT</name>
<gene>
    <name evidence="9" type="primary">cobD</name>
    <name evidence="10" type="ORF">HNP65_001829</name>
</gene>
<dbReference type="InterPro" id="IPR004485">
    <property type="entry name" value="Cobalamin_biosynth_CobD/CbiB"/>
</dbReference>
<evidence type="ECO:0000256" key="9">
    <source>
        <dbReference type="HAMAP-Rule" id="MF_00024"/>
    </source>
</evidence>
<evidence type="ECO:0000256" key="4">
    <source>
        <dbReference type="ARBA" id="ARBA00022475"/>
    </source>
</evidence>
<feature type="transmembrane region" description="Helical" evidence="9">
    <location>
        <begin position="257"/>
        <end position="275"/>
    </location>
</feature>
<dbReference type="GO" id="GO:0005886">
    <property type="term" value="C:plasma membrane"/>
    <property type="evidence" value="ECO:0007669"/>
    <property type="project" value="UniProtKB-SubCell"/>
</dbReference>
<evidence type="ECO:0000256" key="7">
    <source>
        <dbReference type="ARBA" id="ARBA00022989"/>
    </source>
</evidence>
<evidence type="ECO:0000313" key="11">
    <source>
        <dbReference type="Proteomes" id="UP000555828"/>
    </source>
</evidence>
<comment type="function">
    <text evidence="9">Converts cobyric acid to cobinamide by the addition of aminopropanol on the F carboxylic group.</text>
</comment>
<comment type="similarity">
    <text evidence="3 9">Belongs to the CobD/CbiB family.</text>
</comment>